<feature type="disulfide bond" evidence="17">
    <location>
        <begin position="107"/>
        <end position="312"/>
    </location>
</feature>
<keyword evidence="18" id="KW-0376">Hydrogen peroxide</keyword>
<feature type="binding site" evidence="15">
    <location>
        <position position="61"/>
    </location>
    <ligand>
        <name>Ca(2+)</name>
        <dbReference type="ChEBI" id="CHEBI:29108"/>
        <label>1</label>
    </ligand>
</feature>
<comment type="cofactor">
    <cofactor evidence="15 18">
        <name>Ca(2+)</name>
        <dbReference type="ChEBI" id="CHEBI:29108"/>
    </cofactor>
    <text evidence="15 18">Binds 2 calcium ions per subunit.</text>
</comment>
<comment type="catalytic activity">
    <reaction evidence="1 18">
        <text>2 a phenolic donor + H2O2 = 2 a phenolic radical donor + 2 H2O</text>
        <dbReference type="Rhea" id="RHEA:56136"/>
        <dbReference type="ChEBI" id="CHEBI:15377"/>
        <dbReference type="ChEBI" id="CHEBI:16240"/>
        <dbReference type="ChEBI" id="CHEBI:139520"/>
        <dbReference type="ChEBI" id="CHEBI:139521"/>
        <dbReference type="EC" id="1.11.1.7"/>
    </reaction>
</comment>
<evidence type="ECO:0000259" key="19">
    <source>
        <dbReference type="PROSITE" id="PS50873"/>
    </source>
</evidence>
<dbReference type="SUPFAM" id="SSF48113">
    <property type="entry name" value="Heme-dependent peroxidases"/>
    <property type="match status" value="1"/>
</dbReference>
<dbReference type="FunFam" id="1.10.420.10:FF:000006">
    <property type="entry name" value="Peroxidase"/>
    <property type="match status" value="1"/>
</dbReference>
<dbReference type="FunFam" id="1.10.520.10:FF:000001">
    <property type="entry name" value="Peroxidase"/>
    <property type="match status" value="1"/>
</dbReference>
<feature type="binding site" evidence="15">
    <location>
        <position position="244"/>
    </location>
    <ligand>
        <name>Ca(2+)</name>
        <dbReference type="ChEBI" id="CHEBI:29108"/>
        <label>2</label>
    </ligand>
</feature>
<dbReference type="InterPro" id="IPR010255">
    <property type="entry name" value="Haem_peroxidase_sf"/>
</dbReference>
<evidence type="ECO:0000256" key="3">
    <source>
        <dbReference type="ARBA" id="ARBA00006873"/>
    </source>
</evidence>
<evidence type="ECO:0000256" key="5">
    <source>
        <dbReference type="ARBA" id="ARBA00022559"/>
    </source>
</evidence>
<evidence type="ECO:0000256" key="2">
    <source>
        <dbReference type="ARBA" id="ARBA00002322"/>
    </source>
</evidence>
<name>A0A1R3KSQ5_COCAP</name>
<comment type="caution">
    <text evidence="20">The sequence shown here is derived from an EMBL/GenBank/DDBJ whole genome shotgun (WGS) entry which is preliminary data.</text>
</comment>
<dbReference type="Gene3D" id="1.10.420.10">
    <property type="entry name" value="Peroxidase, domain 2"/>
    <property type="match status" value="1"/>
</dbReference>
<dbReference type="EMBL" id="AWWV01002755">
    <property type="protein sequence ID" value="OMP10122.1"/>
    <property type="molecule type" value="Genomic_DNA"/>
</dbReference>
<evidence type="ECO:0000256" key="1">
    <source>
        <dbReference type="ARBA" id="ARBA00000189"/>
    </source>
</evidence>
<dbReference type="PRINTS" id="PR00461">
    <property type="entry name" value="PLPEROXIDASE"/>
</dbReference>
<organism evidence="20 21">
    <name type="scientific">Corchorus capsularis</name>
    <name type="common">Jute</name>
    <dbReference type="NCBI Taxonomy" id="210143"/>
    <lineage>
        <taxon>Eukaryota</taxon>
        <taxon>Viridiplantae</taxon>
        <taxon>Streptophyta</taxon>
        <taxon>Embryophyta</taxon>
        <taxon>Tracheophyta</taxon>
        <taxon>Spermatophyta</taxon>
        <taxon>Magnoliopsida</taxon>
        <taxon>eudicotyledons</taxon>
        <taxon>Gunneridae</taxon>
        <taxon>Pentapetalae</taxon>
        <taxon>rosids</taxon>
        <taxon>malvids</taxon>
        <taxon>Malvales</taxon>
        <taxon>Malvaceae</taxon>
        <taxon>Grewioideae</taxon>
        <taxon>Apeibeae</taxon>
        <taxon>Corchorus</taxon>
    </lineage>
</organism>
<dbReference type="GO" id="GO:0140825">
    <property type="term" value="F:lactoperoxidase activity"/>
    <property type="evidence" value="ECO:0007669"/>
    <property type="project" value="UniProtKB-EC"/>
</dbReference>
<feature type="disulfide bond" evidence="17">
    <location>
        <begin position="22"/>
        <end position="101"/>
    </location>
</feature>
<feature type="binding site" description="axial binding residue" evidence="15">
    <location>
        <position position="179"/>
    </location>
    <ligand>
        <name>heme b</name>
        <dbReference type="ChEBI" id="CHEBI:60344"/>
    </ligand>
    <ligandPart>
        <name>Fe</name>
        <dbReference type="ChEBI" id="CHEBI:18248"/>
    </ligandPart>
</feature>
<evidence type="ECO:0000256" key="15">
    <source>
        <dbReference type="PIRSR" id="PIRSR600823-3"/>
    </source>
</evidence>
<dbReference type="GO" id="GO:0005576">
    <property type="term" value="C:extracellular region"/>
    <property type="evidence" value="ECO:0007669"/>
    <property type="project" value="UniProtKB-SubCell"/>
</dbReference>
<keyword evidence="6 18" id="KW-0349">Heme</keyword>
<feature type="active site" description="Proton acceptor" evidence="13">
    <location>
        <position position="53"/>
    </location>
</feature>
<keyword evidence="12" id="KW-0325">Glycoprotein</keyword>
<keyword evidence="18" id="KW-0964">Secreted</keyword>
<feature type="domain" description="Plant heme peroxidase family profile" evidence="19">
    <location>
        <begin position="12"/>
        <end position="316"/>
    </location>
</feature>
<dbReference type="GO" id="GO:0042744">
    <property type="term" value="P:hydrogen peroxide catabolic process"/>
    <property type="evidence" value="ECO:0007669"/>
    <property type="project" value="UniProtKB-KW"/>
</dbReference>
<dbReference type="PROSITE" id="PS00435">
    <property type="entry name" value="PEROXIDASE_1"/>
    <property type="match status" value="1"/>
</dbReference>
<dbReference type="CDD" id="cd00693">
    <property type="entry name" value="secretory_peroxidase"/>
    <property type="match status" value="1"/>
</dbReference>
<dbReference type="GO" id="GO:0020037">
    <property type="term" value="F:heme binding"/>
    <property type="evidence" value="ECO:0007669"/>
    <property type="project" value="UniProtKB-UniRule"/>
</dbReference>
<evidence type="ECO:0000256" key="6">
    <source>
        <dbReference type="ARBA" id="ARBA00022617"/>
    </source>
</evidence>
<evidence type="ECO:0000256" key="18">
    <source>
        <dbReference type="RuleBase" id="RU362060"/>
    </source>
</evidence>
<dbReference type="Pfam" id="PF00141">
    <property type="entry name" value="peroxidase"/>
    <property type="match status" value="1"/>
</dbReference>
<evidence type="ECO:0000256" key="14">
    <source>
        <dbReference type="PIRSR" id="PIRSR600823-2"/>
    </source>
</evidence>
<dbReference type="EC" id="1.11.1.7" evidence="4 18"/>
<evidence type="ECO:0000313" key="20">
    <source>
        <dbReference type="EMBL" id="OMP10122.1"/>
    </source>
</evidence>
<evidence type="ECO:0000256" key="17">
    <source>
        <dbReference type="PIRSR" id="PIRSR600823-5"/>
    </source>
</evidence>
<comment type="cofactor">
    <cofactor evidence="15 18">
        <name>heme b</name>
        <dbReference type="ChEBI" id="CHEBI:60344"/>
    </cofactor>
    <text evidence="15 18">Binds 1 heme b (iron(II)-protoporphyrin IX) group per subunit.</text>
</comment>
<keyword evidence="11 17" id="KW-1015">Disulfide bond</keyword>
<evidence type="ECO:0000313" key="21">
    <source>
        <dbReference type="Proteomes" id="UP000188268"/>
    </source>
</evidence>
<dbReference type="InterPro" id="IPR000823">
    <property type="entry name" value="Peroxidase_pln"/>
</dbReference>
<feature type="binding site" evidence="15">
    <location>
        <position position="59"/>
    </location>
    <ligand>
        <name>Ca(2+)</name>
        <dbReference type="ChEBI" id="CHEBI:29108"/>
        <label>1</label>
    </ligand>
</feature>
<comment type="function">
    <text evidence="2">Removal of H(2)O(2), oxidation of toxic reductants, biosynthesis and degradation of lignin, suberization, auxin catabolism, response to environmental stresses such as wounding, pathogen attack and oxidative stress. These functions might be dependent on each isozyme/isoform in each plant tissue.</text>
</comment>
<accession>A0A1R3KSQ5</accession>
<dbReference type="InterPro" id="IPR002016">
    <property type="entry name" value="Haem_peroxidase"/>
</dbReference>
<gene>
    <name evidence="20" type="ORF">CCACVL1_01016</name>
</gene>
<keyword evidence="10 15" id="KW-0408">Iron</keyword>
<reference evidence="20 21" key="1">
    <citation type="submission" date="2013-09" db="EMBL/GenBank/DDBJ databases">
        <title>Corchorus capsularis genome sequencing.</title>
        <authorList>
            <person name="Alam M."/>
            <person name="Haque M.S."/>
            <person name="Islam M.S."/>
            <person name="Emdad E.M."/>
            <person name="Islam M.M."/>
            <person name="Ahmed B."/>
            <person name="Halim A."/>
            <person name="Hossen Q.M.M."/>
            <person name="Hossain M.Z."/>
            <person name="Ahmed R."/>
            <person name="Khan M.M."/>
            <person name="Islam R."/>
            <person name="Rashid M.M."/>
            <person name="Khan S.A."/>
            <person name="Rahman M.S."/>
            <person name="Alam M."/>
        </authorList>
    </citation>
    <scope>NUCLEOTIDE SEQUENCE [LARGE SCALE GENOMIC DNA]</scope>
    <source>
        <strain evidence="21">cv. CVL-1</strain>
        <tissue evidence="20">Whole seedling</tissue>
    </source>
</reference>
<proteinExistence type="inferred from homology"/>
<dbReference type="PANTHER" id="PTHR31517:SF84">
    <property type="entry name" value="PEROXIDASE"/>
    <property type="match status" value="1"/>
</dbReference>
<feature type="binding site" evidence="15">
    <location>
        <position position="239"/>
    </location>
    <ligand>
        <name>Ca(2+)</name>
        <dbReference type="ChEBI" id="CHEBI:29108"/>
        <label>2</label>
    </ligand>
</feature>
<keyword evidence="9 18" id="KW-0560">Oxidoreductase</keyword>
<dbReference type="Gene3D" id="1.10.520.10">
    <property type="match status" value="1"/>
</dbReference>
<comment type="similarity">
    <text evidence="18">Belongs to the peroxidase family. Classical plant (class III) peroxidase subfamily.</text>
</comment>
<sequence>MILISSSAASLPLRKGFYQKKCPSAETIVRNAVKAALATDPGIPAALIRLHFHDCFVRGCDASILLDSTPNNKAEKDSMGNKGVQGFQVIDEAKAKLEAQCPNNVSCSDIIAFAARDSVTLAGGPYYDVPAGRRDGRISSIQEVTKNLPDAFFNVTQLKENFARKGLSLEEMVTLSGAHSIGDSHCSSFSKRLYSFNKTVATDPSIDVSYVTLLKAKCPKPLNNNGANPDPLVPFDPVTPNRLDNNYYKNLKSNKGLLASDQTLWDTAITRSLVKGNVNHPSAWAKKFAAAMLHMGSIEVLTGTQGEIRKNCRVVN</sequence>
<protein>
    <recommendedName>
        <fullName evidence="4 18">Peroxidase</fullName>
        <ecNumber evidence="4 18">1.11.1.7</ecNumber>
    </recommendedName>
</protein>
<feature type="disulfide bond" evidence="17">
    <location>
        <begin position="55"/>
        <end position="60"/>
    </location>
</feature>
<feature type="binding site" evidence="15">
    <location>
        <position position="54"/>
    </location>
    <ligand>
        <name>Ca(2+)</name>
        <dbReference type="ChEBI" id="CHEBI:29108"/>
        <label>1</label>
    </ligand>
</feature>
<evidence type="ECO:0000256" key="4">
    <source>
        <dbReference type="ARBA" id="ARBA00012313"/>
    </source>
</evidence>
<feature type="site" description="Transition state stabilizer" evidence="16">
    <location>
        <position position="49"/>
    </location>
</feature>
<evidence type="ECO:0000256" key="11">
    <source>
        <dbReference type="ARBA" id="ARBA00023157"/>
    </source>
</evidence>
<dbReference type="PROSITE" id="PS50873">
    <property type="entry name" value="PEROXIDASE_4"/>
    <property type="match status" value="1"/>
</dbReference>
<keyword evidence="5 18" id="KW-0575">Peroxidase</keyword>
<evidence type="ECO:0000256" key="16">
    <source>
        <dbReference type="PIRSR" id="PIRSR600823-4"/>
    </source>
</evidence>
<evidence type="ECO:0000256" key="12">
    <source>
        <dbReference type="ARBA" id="ARBA00023180"/>
    </source>
</evidence>
<evidence type="ECO:0000256" key="10">
    <source>
        <dbReference type="ARBA" id="ARBA00023004"/>
    </source>
</evidence>
<dbReference type="Gramene" id="OMP10122">
    <property type="protein sequence ID" value="OMP10122"/>
    <property type="gene ID" value="CCACVL1_01016"/>
</dbReference>
<comment type="similarity">
    <text evidence="3">Belongs to the peroxidase family. Ascorbate peroxidase subfamily.</text>
</comment>
<dbReference type="GO" id="GO:0006979">
    <property type="term" value="P:response to oxidative stress"/>
    <property type="evidence" value="ECO:0007669"/>
    <property type="project" value="UniProtKB-UniRule"/>
</dbReference>
<comment type="subcellular location">
    <subcellularLocation>
        <location evidence="18">Secreted</location>
    </subcellularLocation>
</comment>
<dbReference type="STRING" id="210143.A0A1R3KSQ5"/>
<feature type="disulfide bond" evidence="17">
    <location>
        <begin position="186"/>
        <end position="218"/>
    </location>
</feature>
<keyword evidence="8 15" id="KW-0106">Calcium</keyword>
<feature type="binding site" evidence="14">
    <location>
        <position position="149"/>
    </location>
    <ligand>
        <name>substrate</name>
    </ligand>
</feature>
<dbReference type="Proteomes" id="UP000188268">
    <property type="component" value="Unassembled WGS sequence"/>
</dbReference>
<feature type="binding site" evidence="15">
    <location>
        <position position="57"/>
    </location>
    <ligand>
        <name>Ca(2+)</name>
        <dbReference type="ChEBI" id="CHEBI:29108"/>
        <label>1</label>
    </ligand>
</feature>
<dbReference type="OMA" id="HENLWAR"/>
<dbReference type="AlphaFoldDB" id="A0A1R3KSQ5"/>
<evidence type="ECO:0000256" key="8">
    <source>
        <dbReference type="ARBA" id="ARBA00022837"/>
    </source>
</evidence>
<feature type="binding site" evidence="15">
    <location>
        <position position="236"/>
    </location>
    <ligand>
        <name>Ca(2+)</name>
        <dbReference type="ChEBI" id="CHEBI:29108"/>
        <label>2</label>
    </ligand>
</feature>
<evidence type="ECO:0000256" key="13">
    <source>
        <dbReference type="PIRSR" id="PIRSR600823-1"/>
    </source>
</evidence>
<evidence type="ECO:0000256" key="9">
    <source>
        <dbReference type="ARBA" id="ARBA00023002"/>
    </source>
</evidence>
<dbReference type="PANTHER" id="PTHR31517">
    <property type="match status" value="1"/>
</dbReference>
<dbReference type="InterPro" id="IPR019793">
    <property type="entry name" value="Peroxidases_heam-ligand_BS"/>
</dbReference>
<evidence type="ECO:0000256" key="7">
    <source>
        <dbReference type="ARBA" id="ARBA00022723"/>
    </source>
</evidence>
<dbReference type="PRINTS" id="PR00458">
    <property type="entry name" value="PEROXIDASE"/>
</dbReference>
<keyword evidence="21" id="KW-1185">Reference proteome</keyword>
<feature type="binding site" evidence="15">
    <location>
        <position position="63"/>
    </location>
    <ligand>
        <name>Ca(2+)</name>
        <dbReference type="ChEBI" id="CHEBI:29108"/>
        <label>1</label>
    </ligand>
</feature>
<dbReference type="OrthoDB" id="2113341at2759"/>
<dbReference type="InterPro" id="IPR033905">
    <property type="entry name" value="Secretory_peroxidase"/>
</dbReference>
<feature type="binding site" evidence="15">
    <location>
        <position position="75"/>
    </location>
    <ligand>
        <name>Ca(2+)</name>
        <dbReference type="ChEBI" id="CHEBI:29108"/>
        <label>1</label>
    </ligand>
</feature>
<keyword evidence="7 15" id="KW-0479">Metal-binding</keyword>
<dbReference type="GO" id="GO:0046872">
    <property type="term" value="F:metal ion binding"/>
    <property type="evidence" value="ECO:0007669"/>
    <property type="project" value="UniProtKB-UniRule"/>
</dbReference>